<keyword evidence="2 3" id="KW-0040">ANK repeat</keyword>
<dbReference type="PANTHER" id="PTHR24123:SF33">
    <property type="entry name" value="PROTEIN HOS4"/>
    <property type="match status" value="1"/>
</dbReference>
<dbReference type="SMART" id="SM00248">
    <property type="entry name" value="ANK"/>
    <property type="match status" value="4"/>
</dbReference>
<keyword evidence="6" id="KW-1185">Reference proteome</keyword>
<evidence type="ECO:0000259" key="4">
    <source>
        <dbReference type="PROSITE" id="PS50011"/>
    </source>
</evidence>
<dbReference type="InterPro" id="IPR008271">
    <property type="entry name" value="Ser/Thr_kinase_AS"/>
</dbReference>
<dbReference type="Gene3D" id="1.25.40.20">
    <property type="entry name" value="Ankyrin repeat-containing domain"/>
    <property type="match status" value="2"/>
</dbReference>
<dbReference type="PROSITE" id="PS50088">
    <property type="entry name" value="ANK_REPEAT"/>
    <property type="match status" value="2"/>
</dbReference>
<dbReference type="GO" id="GO:0005524">
    <property type="term" value="F:ATP binding"/>
    <property type="evidence" value="ECO:0007669"/>
    <property type="project" value="InterPro"/>
</dbReference>
<name>A0AAV9NCA9_9EURO</name>
<evidence type="ECO:0000313" key="6">
    <source>
        <dbReference type="Proteomes" id="UP001358417"/>
    </source>
</evidence>
<dbReference type="InterPro" id="IPR011009">
    <property type="entry name" value="Kinase-like_dom_sf"/>
</dbReference>
<dbReference type="InterPro" id="IPR036770">
    <property type="entry name" value="Ankyrin_rpt-contain_sf"/>
</dbReference>
<reference evidence="5 6" key="1">
    <citation type="submission" date="2023-08" db="EMBL/GenBank/DDBJ databases">
        <title>Black Yeasts Isolated from many extreme environments.</title>
        <authorList>
            <person name="Coleine C."/>
            <person name="Stajich J.E."/>
            <person name="Selbmann L."/>
        </authorList>
    </citation>
    <scope>NUCLEOTIDE SEQUENCE [LARGE SCALE GENOMIC DNA]</scope>
    <source>
        <strain evidence="5 6">CCFEE 5792</strain>
    </source>
</reference>
<dbReference type="EMBL" id="JAVRRD010000010">
    <property type="protein sequence ID" value="KAK5054425.1"/>
    <property type="molecule type" value="Genomic_DNA"/>
</dbReference>
<dbReference type="Pfam" id="PF00069">
    <property type="entry name" value="Pkinase"/>
    <property type="match status" value="1"/>
</dbReference>
<comment type="caution">
    <text evidence="5">The sequence shown here is derived from an EMBL/GenBank/DDBJ whole genome shotgun (WGS) entry which is preliminary data.</text>
</comment>
<dbReference type="PROSITE" id="PS00108">
    <property type="entry name" value="PROTEIN_KINASE_ST"/>
    <property type="match status" value="1"/>
</dbReference>
<feature type="domain" description="Protein kinase" evidence="4">
    <location>
        <begin position="41"/>
        <end position="361"/>
    </location>
</feature>
<sequence length="1332" mass="148788">MEVPTFSLMLSFIAELELPTIVLDRADISGYDTGDGDDGAFWTSRPLGSGVSSTVFQWTTDQRTKDQLSPGTVVAMKSYSIDFQRDSSKLDERVYDSLRRELSILRHPILKSHDNICRLHFIAWEESNLFPLLALELATYGSLEDLTKSSPFALSGKQLNNIAVDISLGLLTLHECSIAHGDLKPANILLQNHPERQIVAKLADFGGSAVVDLSSSAVASPRTVTPEWLAPEAIWMESMPEVDWYAADVYSLGLVLASFWAANVPSPTSGCFLESFIPHAYFLPDEQQQAFTRDYVLFLKTNLEESKSNAFLLALRAITDETFTKLKEKDAVQDILRLSLQPLPVKRKTITELVAGPVSALATMAGRRPNPEHGDQFSTLSMLQRYRRATFNSENIETTDLQSSHSLPIKRINFPIMSSARTAPNSYPRMIQEVENFYRSLPSGLPEFPEELDEIEDAELLLAALTDRSSRKAEEVRSNHQSQMIFNSHIALLISYNYLSGAGGAFDLEKGFEWLCKAARGGLPAAMEILGMAGRCIPSTELEALPLRYMLVLGSLGSSKECQVSLKAESPRLFNAVCRIAEAIKDLNTSQSDQDGMYYSSLLTRIATHLHTSSKTNDGTFKPNEEALTLNNSIFPSLTIVPAFESDDTKNALYLLVQAVADPARRKELLDNPSWSASDGRGYLHLLALLEDGVAAQLIPDLVNSGAPMSGTFSTDRFQQRDPVINIVMSRGDWAPLELYGEANMPESFKIQLHLHVSRGEGIHALFFIMKRLVQTTKVAMLGEILELLTKTSLPYRPYGSSETVWVNFDPSDLTIFLQEIICEELPECGFLPRAQLHRSAVNSKKRDTINLLLEHGADPFHITEKEPKCILVQCVLGHDIVALQTILEFLERSGRTPLHHLEDDKYFRGHDALGYCILSSAGSCVDLLMEKFPALMEKANAKGWRAIHCAASSGDLRIFRALLEKGADLMAATEAGATIILLALCYGHCDVADLIMDKCDPEQIDDLLLRPAKHRLSLFGQLAVSWLRMPAVTIDAFGWVSKQDEQTFFIDKEQEYPVWMPILDDPPRPLPEDALRDLQLLNYFFETFADKLNETDPLSGRTPLHLACLNVHLDAVKLLLEYEVAIDKGVAEGHELGGWTALDFIMLRQRPNHVHPSILNAGRRRLARWNADIKAIYDLLIANDANTGREDQWIKVKIQFAKSPVAENINVTEGDDLMLRGDEAPVAWPAPIPLDADDADASRRAEDVAKMKRALGMMPQGQNVPRTGLYMREQRDELVSRMESIREVLELRRERWPLILALAHQVADQQEDSDPNETDVLEEIIRRMNVV</sequence>
<dbReference type="PANTHER" id="PTHR24123">
    <property type="entry name" value="ANKYRIN REPEAT-CONTAINING"/>
    <property type="match status" value="1"/>
</dbReference>
<dbReference type="SUPFAM" id="SSF48403">
    <property type="entry name" value="Ankyrin repeat"/>
    <property type="match status" value="1"/>
</dbReference>
<evidence type="ECO:0000256" key="3">
    <source>
        <dbReference type="PROSITE-ProRule" id="PRU00023"/>
    </source>
</evidence>
<dbReference type="GeneID" id="89969536"/>
<protein>
    <recommendedName>
        <fullName evidence="4">Protein kinase domain-containing protein</fullName>
    </recommendedName>
</protein>
<feature type="repeat" description="ANK" evidence="3">
    <location>
        <begin position="943"/>
        <end position="975"/>
    </location>
</feature>
<evidence type="ECO:0000313" key="5">
    <source>
        <dbReference type="EMBL" id="KAK5054425.1"/>
    </source>
</evidence>
<organism evidence="5 6">
    <name type="scientific">Exophiala bonariae</name>
    <dbReference type="NCBI Taxonomy" id="1690606"/>
    <lineage>
        <taxon>Eukaryota</taxon>
        <taxon>Fungi</taxon>
        <taxon>Dikarya</taxon>
        <taxon>Ascomycota</taxon>
        <taxon>Pezizomycotina</taxon>
        <taxon>Eurotiomycetes</taxon>
        <taxon>Chaetothyriomycetidae</taxon>
        <taxon>Chaetothyriales</taxon>
        <taxon>Herpotrichiellaceae</taxon>
        <taxon>Exophiala</taxon>
    </lineage>
</organism>
<dbReference type="Gene3D" id="1.10.510.10">
    <property type="entry name" value="Transferase(Phosphotransferase) domain 1"/>
    <property type="match status" value="1"/>
</dbReference>
<dbReference type="GO" id="GO:0004672">
    <property type="term" value="F:protein kinase activity"/>
    <property type="evidence" value="ECO:0007669"/>
    <property type="project" value="InterPro"/>
</dbReference>
<evidence type="ECO:0000256" key="2">
    <source>
        <dbReference type="ARBA" id="ARBA00023043"/>
    </source>
</evidence>
<gene>
    <name evidence="5" type="ORF">LTR84_001315</name>
</gene>
<keyword evidence="1" id="KW-0677">Repeat</keyword>
<dbReference type="PROSITE" id="PS50011">
    <property type="entry name" value="PROTEIN_KINASE_DOM"/>
    <property type="match status" value="1"/>
</dbReference>
<evidence type="ECO:0000256" key="1">
    <source>
        <dbReference type="ARBA" id="ARBA00022737"/>
    </source>
</evidence>
<dbReference type="PROSITE" id="PS50297">
    <property type="entry name" value="ANK_REP_REGION"/>
    <property type="match status" value="2"/>
</dbReference>
<dbReference type="Proteomes" id="UP001358417">
    <property type="component" value="Unassembled WGS sequence"/>
</dbReference>
<dbReference type="Pfam" id="PF12796">
    <property type="entry name" value="Ank_2"/>
    <property type="match status" value="2"/>
</dbReference>
<dbReference type="SMART" id="SM00220">
    <property type="entry name" value="S_TKc"/>
    <property type="match status" value="1"/>
</dbReference>
<dbReference type="InterPro" id="IPR051165">
    <property type="entry name" value="Multifunctional_ANK_Repeat"/>
</dbReference>
<dbReference type="RefSeq" id="XP_064707198.1">
    <property type="nucleotide sequence ID" value="XM_064844940.1"/>
</dbReference>
<dbReference type="InterPro" id="IPR000719">
    <property type="entry name" value="Prot_kinase_dom"/>
</dbReference>
<accession>A0AAV9NCA9</accession>
<dbReference type="SUPFAM" id="SSF56112">
    <property type="entry name" value="Protein kinase-like (PK-like)"/>
    <property type="match status" value="1"/>
</dbReference>
<proteinExistence type="predicted"/>
<feature type="repeat" description="ANK" evidence="3">
    <location>
        <begin position="1100"/>
        <end position="1128"/>
    </location>
</feature>
<dbReference type="InterPro" id="IPR002110">
    <property type="entry name" value="Ankyrin_rpt"/>
</dbReference>